<keyword evidence="7 8" id="KW-0472">Membrane</keyword>
<dbReference type="KEGG" id="mets:DK389_23010"/>
<gene>
    <name evidence="10" type="ORF">DK389_23010</name>
</gene>
<dbReference type="PROSITE" id="PS00216">
    <property type="entry name" value="SUGAR_TRANSPORT_1"/>
    <property type="match status" value="1"/>
</dbReference>
<dbReference type="EMBL" id="CP029550">
    <property type="protein sequence ID" value="AWN42844.1"/>
    <property type="molecule type" value="Genomic_DNA"/>
</dbReference>
<evidence type="ECO:0000256" key="5">
    <source>
        <dbReference type="ARBA" id="ARBA00022847"/>
    </source>
</evidence>
<dbReference type="Proteomes" id="UP000245926">
    <property type="component" value="Chromosome"/>
</dbReference>
<dbReference type="Pfam" id="PF00083">
    <property type="entry name" value="Sugar_tr"/>
    <property type="match status" value="1"/>
</dbReference>
<evidence type="ECO:0000256" key="6">
    <source>
        <dbReference type="ARBA" id="ARBA00022989"/>
    </source>
</evidence>
<feature type="transmembrane region" description="Helical" evidence="8">
    <location>
        <begin position="207"/>
        <end position="226"/>
    </location>
</feature>
<dbReference type="PANTHER" id="PTHR43528:SF1">
    <property type="entry name" value="ALPHA-KETOGLUTARATE PERMEASE"/>
    <property type="match status" value="1"/>
</dbReference>
<dbReference type="InterPro" id="IPR036259">
    <property type="entry name" value="MFS_trans_sf"/>
</dbReference>
<dbReference type="SUPFAM" id="SSF103473">
    <property type="entry name" value="MFS general substrate transporter"/>
    <property type="match status" value="1"/>
</dbReference>
<dbReference type="FunFam" id="1.20.1250.20:FF:000001">
    <property type="entry name" value="Dicarboxylate MFS transporter"/>
    <property type="match status" value="1"/>
</dbReference>
<dbReference type="OrthoDB" id="9783227at2"/>
<proteinExistence type="predicted"/>
<feature type="transmembrane region" description="Helical" evidence="8">
    <location>
        <begin position="134"/>
        <end position="162"/>
    </location>
</feature>
<evidence type="ECO:0000256" key="3">
    <source>
        <dbReference type="ARBA" id="ARBA00022475"/>
    </source>
</evidence>
<organism evidence="10 11">
    <name type="scientific">Methylobacterium durans</name>
    <dbReference type="NCBI Taxonomy" id="2202825"/>
    <lineage>
        <taxon>Bacteria</taxon>
        <taxon>Pseudomonadati</taxon>
        <taxon>Pseudomonadota</taxon>
        <taxon>Alphaproteobacteria</taxon>
        <taxon>Hyphomicrobiales</taxon>
        <taxon>Methylobacteriaceae</taxon>
        <taxon>Methylobacterium</taxon>
    </lineage>
</organism>
<feature type="transmembrane region" description="Helical" evidence="8">
    <location>
        <begin position="391"/>
        <end position="414"/>
    </location>
</feature>
<dbReference type="AlphaFoldDB" id="A0A2U8W9M7"/>
<reference evidence="11" key="1">
    <citation type="submission" date="2018-05" db="EMBL/GenBank/DDBJ databases">
        <title>Complete Genome Sequence of Methylobacterium sp. 17SD2-17.</title>
        <authorList>
            <person name="Srinivasan S."/>
        </authorList>
    </citation>
    <scope>NUCLEOTIDE SEQUENCE [LARGE SCALE GENOMIC DNA]</scope>
    <source>
        <strain evidence="11">17SD2-17</strain>
    </source>
</reference>
<dbReference type="InterPro" id="IPR051084">
    <property type="entry name" value="H+-coupled_symporters"/>
</dbReference>
<feature type="transmembrane region" description="Helical" evidence="8">
    <location>
        <begin position="107"/>
        <end position="128"/>
    </location>
</feature>
<feature type="transmembrane region" description="Helical" evidence="8">
    <location>
        <begin position="356"/>
        <end position="379"/>
    </location>
</feature>
<dbReference type="GO" id="GO:0015293">
    <property type="term" value="F:symporter activity"/>
    <property type="evidence" value="ECO:0007669"/>
    <property type="project" value="UniProtKB-KW"/>
</dbReference>
<evidence type="ECO:0000256" key="8">
    <source>
        <dbReference type="SAM" id="Phobius"/>
    </source>
</evidence>
<evidence type="ECO:0000313" key="10">
    <source>
        <dbReference type="EMBL" id="AWN42844.1"/>
    </source>
</evidence>
<keyword evidence="5" id="KW-0769">Symport</keyword>
<sequence>MTSSNLSKDLRLAGQLASPQPQFTAEAPQSSRRRAIVAGAIGNLLEWYDFAAYGYFSTAIGLNFFPSDNHTTSLLSAFAVFAAAFFVRPIGGVVFGHVGDRYGRKPALLLSAGLMTVSTFAMGCLPTYETAGLLAPILLVALRLCQGLSVGGEYTSSAIFLAEAADPRRRGLTGSFAGIGAASGILVGSIVGAVVTGLLTPDEVREWGWRLPFLFGIGLGGFIFVLRRHLSEQQVDETFAEDRAPKDDRSPLRTAIENDGSAMVRAFAMILGLAVSNYVVFVYLATYLHTVIGLSQSTALLINSIAMAVTTICLPVMGALSDRFGRKRVLVVTVSNLVLLSWPLFLLLGGGQPVPILFGQIVFAVLVAGYGAVIPVALVEMFGHGSRCTALAISYNAAMALAGGTAPMVAAWIVHRLQIVAGPGLYIAVLALVSLAAVLTMRDKTGSTLT</sequence>
<protein>
    <submittedName>
        <fullName evidence="10">MFS transporter</fullName>
    </submittedName>
</protein>
<evidence type="ECO:0000256" key="7">
    <source>
        <dbReference type="ARBA" id="ARBA00023136"/>
    </source>
</evidence>
<evidence type="ECO:0000256" key="2">
    <source>
        <dbReference type="ARBA" id="ARBA00022448"/>
    </source>
</evidence>
<feature type="transmembrane region" description="Helical" evidence="8">
    <location>
        <begin position="174"/>
        <end position="195"/>
    </location>
</feature>
<evidence type="ECO:0000256" key="4">
    <source>
        <dbReference type="ARBA" id="ARBA00022692"/>
    </source>
</evidence>
<keyword evidence="11" id="KW-1185">Reference proteome</keyword>
<feature type="domain" description="Major facilitator superfamily (MFS) profile" evidence="9">
    <location>
        <begin position="35"/>
        <end position="446"/>
    </location>
</feature>
<evidence type="ECO:0000259" key="9">
    <source>
        <dbReference type="PROSITE" id="PS50850"/>
    </source>
</evidence>
<feature type="transmembrane region" description="Helical" evidence="8">
    <location>
        <begin position="420"/>
        <end position="441"/>
    </location>
</feature>
<accession>A0A2U8W9M7</accession>
<name>A0A2U8W9M7_9HYPH</name>
<keyword evidence="6 8" id="KW-1133">Transmembrane helix</keyword>
<dbReference type="InterPro" id="IPR020846">
    <property type="entry name" value="MFS_dom"/>
</dbReference>
<dbReference type="InterPro" id="IPR005829">
    <property type="entry name" value="Sugar_transporter_CS"/>
</dbReference>
<dbReference type="PROSITE" id="PS50850">
    <property type="entry name" value="MFS"/>
    <property type="match status" value="1"/>
</dbReference>
<feature type="transmembrane region" description="Helical" evidence="8">
    <location>
        <begin position="329"/>
        <end position="350"/>
    </location>
</feature>
<keyword evidence="4 8" id="KW-0812">Transmembrane</keyword>
<dbReference type="GO" id="GO:0005886">
    <property type="term" value="C:plasma membrane"/>
    <property type="evidence" value="ECO:0007669"/>
    <property type="project" value="UniProtKB-SubCell"/>
</dbReference>
<evidence type="ECO:0000313" key="11">
    <source>
        <dbReference type="Proteomes" id="UP000245926"/>
    </source>
</evidence>
<feature type="transmembrane region" description="Helical" evidence="8">
    <location>
        <begin position="74"/>
        <end position="95"/>
    </location>
</feature>
<keyword evidence="2" id="KW-0813">Transport</keyword>
<feature type="transmembrane region" description="Helical" evidence="8">
    <location>
        <begin position="266"/>
        <end position="286"/>
    </location>
</feature>
<evidence type="ECO:0000256" key="1">
    <source>
        <dbReference type="ARBA" id="ARBA00004651"/>
    </source>
</evidence>
<dbReference type="InterPro" id="IPR005828">
    <property type="entry name" value="MFS_sugar_transport-like"/>
</dbReference>
<dbReference type="PANTHER" id="PTHR43528">
    <property type="entry name" value="ALPHA-KETOGLUTARATE PERMEASE"/>
    <property type="match status" value="1"/>
</dbReference>
<dbReference type="RefSeq" id="WP_109893072.1">
    <property type="nucleotide sequence ID" value="NZ_CP029550.1"/>
</dbReference>
<comment type="subcellular location">
    <subcellularLocation>
        <location evidence="1">Cell membrane</location>
        <topology evidence="1">Multi-pass membrane protein</topology>
    </subcellularLocation>
</comment>
<dbReference type="Gene3D" id="1.20.1250.20">
    <property type="entry name" value="MFS general substrate transporter like domains"/>
    <property type="match status" value="2"/>
</dbReference>
<keyword evidence="3" id="KW-1003">Cell membrane</keyword>
<feature type="transmembrane region" description="Helical" evidence="8">
    <location>
        <begin position="298"/>
        <end position="317"/>
    </location>
</feature>